<gene>
    <name evidence="1" type="ORF">CDL15_Pgr009145</name>
    <name evidence="2" type="ORF">CRG98_013064</name>
</gene>
<dbReference type="EMBL" id="MTKT01004263">
    <property type="protein sequence ID" value="OWM72688.1"/>
    <property type="molecule type" value="Genomic_DNA"/>
</dbReference>
<reference evidence="1" key="2">
    <citation type="submission" date="2017-06" db="EMBL/GenBank/DDBJ databases">
        <title>The pomegranate genome and the genomics of punicalagin biosynthesis.</title>
        <authorList>
            <person name="Xu C."/>
        </authorList>
    </citation>
    <scope>NUCLEOTIDE SEQUENCE [LARGE SCALE GENOMIC DNA]</scope>
    <source>
        <tissue evidence="1">Fresh leaf</tissue>
    </source>
</reference>
<keyword evidence="4" id="KW-1185">Reference proteome</keyword>
<dbReference type="EMBL" id="PGOL01000671">
    <property type="protein sequence ID" value="PKI66537.1"/>
    <property type="molecule type" value="Genomic_DNA"/>
</dbReference>
<evidence type="ECO:0000313" key="1">
    <source>
        <dbReference type="EMBL" id="OWM72688.1"/>
    </source>
</evidence>
<accession>A0A218WJJ8</accession>
<reference evidence="2 4" key="3">
    <citation type="submission" date="2017-11" db="EMBL/GenBank/DDBJ databases">
        <title>De-novo sequencing of pomegranate (Punica granatum L.) genome.</title>
        <authorList>
            <person name="Akparov Z."/>
            <person name="Amiraslanov A."/>
            <person name="Hajiyeva S."/>
            <person name="Abbasov M."/>
            <person name="Kaur K."/>
            <person name="Hamwieh A."/>
            <person name="Solovyev V."/>
            <person name="Salamov A."/>
            <person name="Braich B."/>
            <person name="Kosarev P."/>
            <person name="Mahmoud A."/>
            <person name="Hajiyev E."/>
            <person name="Babayeva S."/>
            <person name="Izzatullayeva V."/>
            <person name="Mammadov A."/>
            <person name="Mammadov A."/>
            <person name="Sharifova S."/>
            <person name="Ojaghi J."/>
            <person name="Eynullazada K."/>
            <person name="Bayramov B."/>
            <person name="Abdulazimova A."/>
            <person name="Shahmuradov I."/>
        </authorList>
    </citation>
    <scope>NUCLEOTIDE SEQUENCE [LARGE SCALE GENOMIC DNA]</scope>
    <source>
        <strain evidence="2">AG2017</strain>
        <strain evidence="4">cv. AG2017</strain>
        <tissue evidence="2">Leaf</tissue>
    </source>
</reference>
<sequence length="92" mass="9643">MRFGGQWRLVAAIPDSGGFPTVYWGGSRDWGFGSARVEEKPRRGIGSGIRSPSLGYRGSWGLGHGRAEGSAIEDLSSGFFFSGVGSSSGSRA</sequence>
<organism evidence="1 3">
    <name type="scientific">Punica granatum</name>
    <name type="common">Pomegranate</name>
    <dbReference type="NCBI Taxonomy" id="22663"/>
    <lineage>
        <taxon>Eukaryota</taxon>
        <taxon>Viridiplantae</taxon>
        <taxon>Streptophyta</taxon>
        <taxon>Embryophyta</taxon>
        <taxon>Tracheophyta</taxon>
        <taxon>Spermatophyta</taxon>
        <taxon>Magnoliopsida</taxon>
        <taxon>eudicotyledons</taxon>
        <taxon>Gunneridae</taxon>
        <taxon>Pentapetalae</taxon>
        <taxon>rosids</taxon>
        <taxon>malvids</taxon>
        <taxon>Myrtales</taxon>
        <taxon>Lythraceae</taxon>
        <taxon>Punica</taxon>
    </lineage>
</organism>
<evidence type="ECO:0000313" key="4">
    <source>
        <dbReference type="Proteomes" id="UP000233551"/>
    </source>
</evidence>
<dbReference type="Proteomes" id="UP000233551">
    <property type="component" value="Unassembled WGS sequence"/>
</dbReference>
<name>A0A218WJJ8_PUNGR</name>
<proteinExistence type="predicted"/>
<evidence type="ECO:0000313" key="2">
    <source>
        <dbReference type="EMBL" id="PKI66537.1"/>
    </source>
</evidence>
<evidence type="ECO:0000313" key="3">
    <source>
        <dbReference type="Proteomes" id="UP000197138"/>
    </source>
</evidence>
<reference evidence="3" key="1">
    <citation type="journal article" date="2017" name="Plant J.">
        <title>The pomegranate (Punica granatum L.) genome and the genomics of punicalagin biosynthesis.</title>
        <authorList>
            <person name="Qin G."/>
            <person name="Xu C."/>
            <person name="Ming R."/>
            <person name="Tang H."/>
            <person name="Guyot R."/>
            <person name="Kramer E.M."/>
            <person name="Hu Y."/>
            <person name="Yi X."/>
            <person name="Qi Y."/>
            <person name="Xu X."/>
            <person name="Gao Z."/>
            <person name="Pan H."/>
            <person name="Jian J."/>
            <person name="Tian Y."/>
            <person name="Yue Z."/>
            <person name="Xu Y."/>
        </authorList>
    </citation>
    <scope>NUCLEOTIDE SEQUENCE [LARGE SCALE GENOMIC DNA]</scope>
    <source>
        <strain evidence="3">cv. Dabenzi</strain>
    </source>
</reference>
<dbReference type="Proteomes" id="UP000197138">
    <property type="component" value="Unassembled WGS sequence"/>
</dbReference>
<dbReference type="AlphaFoldDB" id="A0A218WJJ8"/>
<protein>
    <submittedName>
        <fullName evidence="1">Uncharacterized protein</fullName>
    </submittedName>
</protein>
<comment type="caution">
    <text evidence="1">The sequence shown here is derived from an EMBL/GenBank/DDBJ whole genome shotgun (WGS) entry which is preliminary data.</text>
</comment>